<proteinExistence type="predicted"/>
<reference evidence="2" key="1">
    <citation type="journal article" date="2019" name="Int. J. Syst. Evol. Microbiol.">
        <title>The Global Catalogue of Microorganisms (GCM) 10K type strain sequencing project: providing services to taxonomists for standard genome sequencing and annotation.</title>
        <authorList>
            <consortium name="The Broad Institute Genomics Platform"/>
            <consortium name="The Broad Institute Genome Sequencing Center for Infectious Disease"/>
            <person name="Wu L."/>
            <person name="Ma J."/>
        </authorList>
    </citation>
    <scope>NUCLEOTIDE SEQUENCE [LARGE SCALE GENOMIC DNA]</scope>
    <source>
        <strain evidence="2">KCTC 52490</strain>
    </source>
</reference>
<comment type="caution">
    <text evidence="1">The sequence shown here is derived from an EMBL/GenBank/DDBJ whole genome shotgun (WGS) entry which is preliminary data.</text>
</comment>
<evidence type="ECO:0000313" key="2">
    <source>
        <dbReference type="Proteomes" id="UP001597512"/>
    </source>
</evidence>
<gene>
    <name evidence="1" type="ORF">ACFS25_00275</name>
</gene>
<keyword evidence="2" id="KW-1185">Reference proteome</keyword>
<accession>A0ABW6AA30</accession>
<dbReference type="Proteomes" id="UP001597512">
    <property type="component" value="Unassembled WGS sequence"/>
</dbReference>
<dbReference type="InterPro" id="IPR027056">
    <property type="entry name" value="Gluconate_2DH_su3"/>
</dbReference>
<dbReference type="RefSeq" id="WP_381496400.1">
    <property type="nucleotide sequence ID" value="NZ_JBHUOM010000001.1"/>
</dbReference>
<sequence length="200" mass="22598">MHNHYPAGTVRALLDTDLVTEATRQALTERLNTPTHQPSFFSADEFALLQAVCARLIPQDDRSEPIDIAGNIDKRLSENKSDGWRYDTMPADGDAYKMGLKGIDESAQLTFQQSFQNISAEQKDIILQAIQTKKAAGDTWQRLDANRFFEELLAEAVNNYYSHPVAQEEIGYVGMADVPTWQRIGLNLLEDREPRLINTK</sequence>
<dbReference type="EC" id="1.-.-.-" evidence="1"/>
<evidence type="ECO:0000313" key="1">
    <source>
        <dbReference type="EMBL" id="MFD2932192.1"/>
    </source>
</evidence>
<protein>
    <submittedName>
        <fullName evidence="1">Gluconate 2-dehydrogenase subunit 3 family protein</fullName>
        <ecNumber evidence="1">1.-.-.-</ecNumber>
    </submittedName>
</protein>
<keyword evidence="1" id="KW-0560">Oxidoreductase</keyword>
<dbReference type="GO" id="GO:0016491">
    <property type="term" value="F:oxidoreductase activity"/>
    <property type="evidence" value="ECO:0007669"/>
    <property type="project" value="UniProtKB-KW"/>
</dbReference>
<organism evidence="1 2">
    <name type="scientific">Spirosoma flavum</name>
    <dbReference type="NCBI Taxonomy" id="2048557"/>
    <lineage>
        <taxon>Bacteria</taxon>
        <taxon>Pseudomonadati</taxon>
        <taxon>Bacteroidota</taxon>
        <taxon>Cytophagia</taxon>
        <taxon>Cytophagales</taxon>
        <taxon>Cytophagaceae</taxon>
        <taxon>Spirosoma</taxon>
    </lineage>
</organism>
<name>A0ABW6AA30_9BACT</name>
<dbReference type="Pfam" id="PF13618">
    <property type="entry name" value="Gluconate_2-dh3"/>
    <property type="match status" value="1"/>
</dbReference>
<dbReference type="EMBL" id="JBHUOM010000001">
    <property type="protein sequence ID" value="MFD2932192.1"/>
    <property type="molecule type" value="Genomic_DNA"/>
</dbReference>